<comment type="caution">
    <text evidence="1">The sequence shown here is derived from an EMBL/GenBank/DDBJ whole genome shotgun (WGS) entry which is preliminary data.</text>
</comment>
<name>A0AAV5WR10_9BILA</name>
<organism evidence="1 2">
    <name type="scientific">Pristionchus fissidentatus</name>
    <dbReference type="NCBI Taxonomy" id="1538716"/>
    <lineage>
        <taxon>Eukaryota</taxon>
        <taxon>Metazoa</taxon>
        <taxon>Ecdysozoa</taxon>
        <taxon>Nematoda</taxon>
        <taxon>Chromadorea</taxon>
        <taxon>Rhabditida</taxon>
        <taxon>Rhabditina</taxon>
        <taxon>Diplogasteromorpha</taxon>
        <taxon>Diplogasteroidea</taxon>
        <taxon>Neodiplogasteridae</taxon>
        <taxon>Pristionchus</taxon>
    </lineage>
</organism>
<dbReference type="AlphaFoldDB" id="A0AAV5WR10"/>
<keyword evidence="2" id="KW-1185">Reference proteome</keyword>
<gene>
    <name evidence="1" type="ORF">PFISCL1PPCAC_25110</name>
</gene>
<feature type="non-terminal residue" evidence="1">
    <location>
        <position position="1"/>
    </location>
</feature>
<feature type="non-terminal residue" evidence="1">
    <location>
        <position position="138"/>
    </location>
</feature>
<sequence>QVVESLEEAVIRRKNLVQLISSCDESAVPFVKELLRCHSLFRLLDQNVDTFEFVVSLAFLKKGVEETRKRNESRNVFIKHIEKHFYSIAERTKGLKYLERIKWVLPRSLREEIVALEYERKVKNRIDIEREKTKEERR</sequence>
<proteinExistence type="predicted"/>
<dbReference type="Proteomes" id="UP001432322">
    <property type="component" value="Unassembled WGS sequence"/>
</dbReference>
<accession>A0AAV5WR10</accession>
<evidence type="ECO:0000313" key="1">
    <source>
        <dbReference type="EMBL" id="GMT33813.1"/>
    </source>
</evidence>
<protein>
    <submittedName>
        <fullName evidence="1">Uncharacterized protein</fullName>
    </submittedName>
</protein>
<evidence type="ECO:0000313" key="2">
    <source>
        <dbReference type="Proteomes" id="UP001432322"/>
    </source>
</evidence>
<reference evidence="1" key="1">
    <citation type="submission" date="2023-10" db="EMBL/GenBank/DDBJ databases">
        <title>Genome assembly of Pristionchus species.</title>
        <authorList>
            <person name="Yoshida K."/>
            <person name="Sommer R.J."/>
        </authorList>
    </citation>
    <scope>NUCLEOTIDE SEQUENCE</scope>
    <source>
        <strain evidence="1">RS5133</strain>
    </source>
</reference>
<dbReference type="EMBL" id="BTSY01000006">
    <property type="protein sequence ID" value="GMT33813.1"/>
    <property type="molecule type" value="Genomic_DNA"/>
</dbReference>